<sequence>MRCRAWYAGPEQDPPGPGRGGRTPVCILGRQYRSPGRRPRGATGLRGNTMTTELSADALNGLLERARKDYQDLAGRGLSLNLTRGKPAPEQLDLSEELLSLPAGRHTAADGTDVRNYGGLEGLLELREIFAGVLQVPVGQLLAAGNSSLELMHDSLVHALLSVLPGAESRWVEQERIAFLCPIPGYDRHFALCERFGIEMIPVPMTAEGPDMAVVERLVAEDPAVKGIWCVPKYSNPDGVCYSDETVARLAAMNTAAPDFRIFWDNAYAAHHLTDEPVEIADLLAACADAGNPDRAFVFGSTSKITAAGAGVAFFGSSPANVKWLLANNAKRSIGPDKVNQLRHAMFLRDADGVRTHMERQRALLGPKFEAVARILEAELGGTGLARWTDPKGGYFVTLEVPDGCAKEVVRRAAEAGIVLTPAGATHPYGDDPRDATIRIAPSYPGLEELEQAIEGLAVCVRLVGYEQQAG</sequence>
<keyword evidence="2" id="KW-0032">Aminotransferase</keyword>
<dbReference type="Proteomes" id="UP000429552">
    <property type="component" value="Unassembled WGS sequence"/>
</dbReference>
<dbReference type="Gene3D" id="3.90.1150.10">
    <property type="entry name" value="Aspartate Aminotransferase, domain 1"/>
    <property type="match status" value="1"/>
</dbReference>
<dbReference type="InterPro" id="IPR015421">
    <property type="entry name" value="PyrdxlP-dep_Trfase_major"/>
</dbReference>
<dbReference type="InterPro" id="IPR024551">
    <property type="entry name" value="AspAT_Ic"/>
</dbReference>
<dbReference type="CDD" id="cd00609">
    <property type="entry name" value="AAT_like"/>
    <property type="match status" value="1"/>
</dbReference>
<dbReference type="EMBL" id="BLIP01000001">
    <property type="protein sequence ID" value="GFE20796.1"/>
    <property type="molecule type" value="Genomic_DNA"/>
</dbReference>
<name>A0A640TEV0_STRNI</name>
<evidence type="ECO:0000313" key="3">
    <source>
        <dbReference type="Proteomes" id="UP000429552"/>
    </source>
</evidence>
<accession>A0A640TEV0</accession>
<reference evidence="2 3" key="1">
    <citation type="submission" date="2019-12" db="EMBL/GenBank/DDBJ databases">
        <title>Whole genome shotgun sequence of Streptomyces libani subsp. libani NBRC 13452.</title>
        <authorList>
            <person name="Ichikawa N."/>
            <person name="Kimura A."/>
            <person name="Kitahashi Y."/>
            <person name="Komaki H."/>
            <person name="Tamura T."/>
        </authorList>
    </citation>
    <scope>NUCLEOTIDE SEQUENCE [LARGE SCALE GENOMIC DNA]</scope>
    <source>
        <strain evidence="2 3">NBRC 13452</strain>
    </source>
</reference>
<dbReference type="InterPro" id="IPR015422">
    <property type="entry name" value="PyrdxlP-dep_Trfase_small"/>
</dbReference>
<proteinExistence type="predicted"/>
<dbReference type="Pfam" id="PF12897">
    <property type="entry name" value="Asp_aminotransf"/>
    <property type="match status" value="1"/>
</dbReference>
<dbReference type="Gene3D" id="3.40.640.10">
    <property type="entry name" value="Type I PLP-dependent aspartate aminotransferase-like (Major domain)"/>
    <property type="match status" value="1"/>
</dbReference>
<dbReference type="PANTHER" id="PTHR43799">
    <property type="entry name" value="AMINOTRANSFERASE, PUTATIVE-RELATED"/>
    <property type="match status" value="1"/>
</dbReference>
<evidence type="ECO:0000313" key="2">
    <source>
        <dbReference type="EMBL" id="GFE20796.1"/>
    </source>
</evidence>
<organism evidence="2 3">
    <name type="scientific">Streptomyces nigrescens</name>
    <dbReference type="NCBI Taxonomy" id="1920"/>
    <lineage>
        <taxon>Bacteria</taxon>
        <taxon>Bacillati</taxon>
        <taxon>Actinomycetota</taxon>
        <taxon>Actinomycetes</taxon>
        <taxon>Kitasatosporales</taxon>
        <taxon>Streptomycetaceae</taxon>
        <taxon>Streptomyces</taxon>
    </lineage>
</organism>
<feature type="region of interest" description="Disordered" evidence="1">
    <location>
        <begin position="1"/>
        <end position="23"/>
    </location>
</feature>
<keyword evidence="2" id="KW-0808">Transferase</keyword>
<dbReference type="SUPFAM" id="SSF53383">
    <property type="entry name" value="PLP-dependent transferases"/>
    <property type="match status" value="1"/>
</dbReference>
<evidence type="ECO:0000256" key="1">
    <source>
        <dbReference type="SAM" id="MobiDB-lite"/>
    </source>
</evidence>
<dbReference type="GO" id="GO:0004069">
    <property type="term" value="F:L-aspartate:2-oxoglutarate aminotransferase activity"/>
    <property type="evidence" value="ECO:0007669"/>
    <property type="project" value="InterPro"/>
</dbReference>
<dbReference type="InterPro" id="IPR015424">
    <property type="entry name" value="PyrdxlP-dep_Trfase"/>
</dbReference>
<dbReference type="AlphaFoldDB" id="A0A640TEV0"/>
<dbReference type="PANTHER" id="PTHR43799:SF1">
    <property type="entry name" value="ASPARTATE AMINOTRANSFERASE"/>
    <property type="match status" value="1"/>
</dbReference>
<comment type="caution">
    <text evidence="2">The sequence shown here is derived from an EMBL/GenBank/DDBJ whole genome shotgun (WGS) entry which is preliminary data.</text>
</comment>
<protein>
    <submittedName>
        <fullName evidence="2">Aminotransferase</fullName>
    </submittedName>
</protein>
<gene>
    <name evidence="2" type="ORF">Sliba_12490</name>
</gene>